<proteinExistence type="inferred from homology"/>
<keyword evidence="9" id="KW-1185">Reference proteome</keyword>
<protein>
    <recommendedName>
        <fullName evidence="4">Flagellar hook protein FlgE</fullName>
    </recommendedName>
</protein>
<dbReference type="GO" id="GO:0005829">
    <property type="term" value="C:cytosol"/>
    <property type="evidence" value="ECO:0007669"/>
    <property type="project" value="TreeGrafter"/>
</dbReference>
<dbReference type="GO" id="GO:0071978">
    <property type="term" value="P:bacterial-type flagellum-dependent swarming motility"/>
    <property type="evidence" value="ECO:0007669"/>
    <property type="project" value="TreeGrafter"/>
</dbReference>
<dbReference type="InterPro" id="IPR037058">
    <property type="entry name" value="Falgellar_hook_FlgE_sf"/>
</dbReference>
<keyword evidence="8" id="KW-0966">Cell projection</keyword>
<dbReference type="EMBL" id="FNJL01000018">
    <property type="protein sequence ID" value="SDP62638.1"/>
    <property type="molecule type" value="Genomic_DNA"/>
</dbReference>
<keyword evidence="3 4" id="KW-0975">Bacterial flagellum</keyword>
<dbReference type="InterPro" id="IPR010930">
    <property type="entry name" value="Flg_bb/hook_C_dom"/>
</dbReference>
<evidence type="ECO:0000313" key="9">
    <source>
        <dbReference type="Proteomes" id="UP000199317"/>
    </source>
</evidence>
<evidence type="ECO:0000259" key="6">
    <source>
        <dbReference type="Pfam" id="PF06429"/>
    </source>
</evidence>
<dbReference type="InterPro" id="IPR020013">
    <property type="entry name" value="Flagellar_FlgE/F/G"/>
</dbReference>
<name>A0A1H0U9G3_9BURK</name>
<evidence type="ECO:0000256" key="2">
    <source>
        <dbReference type="ARBA" id="ARBA00009677"/>
    </source>
</evidence>
<dbReference type="InterPro" id="IPR001444">
    <property type="entry name" value="Flag_bb_rod_N"/>
</dbReference>
<dbReference type="InterPro" id="IPR037925">
    <property type="entry name" value="FlgE/F/G-like"/>
</dbReference>
<dbReference type="Proteomes" id="UP000199317">
    <property type="component" value="Unassembled WGS sequence"/>
</dbReference>
<dbReference type="Pfam" id="PF22692">
    <property type="entry name" value="LlgE_F_G_D1"/>
    <property type="match status" value="1"/>
</dbReference>
<comment type="similarity">
    <text evidence="2 4">Belongs to the flagella basal body rod proteins family.</text>
</comment>
<evidence type="ECO:0000256" key="4">
    <source>
        <dbReference type="RuleBase" id="RU362116"/>
    </source>
</evidence>
<feature type="domain" description="Flagellar basal-body/hook protein C-terminal" evidence="6">
    <location>
        <begin position="343"/>
        <end position="386"/>
    </location>
</feature>
<sequence>MIESIYVGMTGLSSFSRGLRVIANNTTNLNTPGFKSSSLRFSDAFYAGGGYAGRQFGQMGYGVSTMGTSMSFKSGELRQTGNGLDLAIDGQGMFMLKGADGSIRYTRAGQFQFNRDGTLVTQGTGARVMGVGADGAPSEISIANLKTSAGKATAVAKFTGNLSSAGTDQTVSGVRVYDAAGGEHLLSVKLTNTNSTTPGSWKVELMDGSTLVGTSQLIFQDGKPTAATSKLSFTYTPAGQAAVPLTLDFSADVTSFASGTLSTLAFASQDGFAPAELSSASFDATGTLVLTYANGQTAKGARLSLGRFDTNEAVGSAGDNEFEALDGSAWHTGVAGGAFGSVRSGYIEISNVDLSQEFSDLVIMQRGYQASSQVISTANEMLQELFSMKSR</sequence>
<dbReference type="InterPro" id="IPR053967">
    <property type="entry name" value="LlgE_F_G-like_D1"/>
</dbReference>
<feature type="domain" description="Flagellar basal body rod protein N-terminal" evidence="5">
    <location>
        <begin position="5"/>
        <end position="35"/>
    </location>
</feature>
<gene>
    <name evidence="8" type="ORF">SAMN04489708_11866</name>
</gene>
<dbReference type="Pfam" id="PF06429">
    <property type="entry name" value="Flg_bbr_C"/>
    <property type="match status" value="1"/>
</dbReference>
<comment type="subcellular location">
    <subcellularLocation>
        <location evidence="1 4">Bacterial flagellum basal body</location>
    </subcellularLocation>
</comment>
<dbReference type="GO" id="GO:0009424">
    <property type="term" value="C:bacterial-type flagellum hook"/>
    <property type="evidence" value="ECO:0007669"/>
    <property type="project" value="TreeGrafter"/>
</dbReference>
<dbReference type="Pfam" id="PF00460">
    <property type="entry name" value="Flg_bb_rod"/>
    <property type="match status" value="1"/>
</dbReference>
<dbReference type="SUPFAM" id="SSF117143">
    <property type="entry name" value="Flagellar hook protein flgE"/>
    <property type="match status" value="1"/>
</dbReference>
<dbReference type="NCBIfam" id="TIGR03506">
    <property type="entry name" value="FlgEFG_subfam"/>
    <property type="match status" value="1"/>
</dbReference>
<dbReference type="RefSeq" id="WP_092835821.1">
    <property type="nucleotide sequence ID" value="NZ_FNJL01000018.1"/>
</dbReference>
<keyword evidence="8" id="KW-0282">Flagellum</keyword>
<dbReference type="OrthoDB" id="8578401at2"/>
<comment type="function">
    <text evidence="4">A flexible structure which links the flagellar filament to the drive apparatus in the basal body.</text>
</comment>
<dbReference type="PANTHER" id="PTHR30435:SF1">
    <property type="entry name" value="FLAGELLAR HOOK PROTEIN FLGE"/>
    <property type="match status" value="1"/>
</dbReference>
<reference evidence="9" key="1">
    <citation type="submission" date="2016-10" db="EMBL/GenBank/DDBJ databases">
        <authorList>
            <person name="Varghese N."/>
            <person name="Submissions S."/>
        </authorList>
    </citation>
    <scope>NUCLEOTIDE SEQUENCE [LARGE SCALE GENOMIC DNA]</scope>
    <source>
        <strain evidence="9">DSM 17101</strain>
    </source>
</reference>
<evidence type="ECO:0000313" key="8">
    <source>
        <dbReference type="EMBL" id="SDP62638.1"/>
    </source>
</evidence>
<dbReference type="AlphaFoldDB" id="A0A1H0U9G3"/>
<keyword evidence="8" id="KW-0969">Cilium</keyword>
<dbReference type="GO" id="GO:0009425">
    <property type="term" value="C:bacterial-type flagellum basal body"/>
    <property type="evidence" value="ECO:0007669"/>
    <property type="project" value="UniProtKB-SubCell"/>
</dbReference>
<evidence type="ECO:0000259" key="7">
    <source>
        <dbReference type="Pfam" id="PF22692"/>
    </source>
</evidence>
<accession>A0A1H0U9G3</accession>
<evidence type="ECO:0000256" key="1">
    <source>
        <dbReference type="ARBA" id="ARBA00004117"/>
    </source>
</evidence>
<feature type="domain" description="Flagellar hook protein FlgE/F/G-like D1" evidence="7">
    <location>
        <begin position="87"/>
        <end position="143"/>
    </location>
</feature>
<organism evidence="8 9">
    <name type="scientific">Paracidovorax cattleyae</name>
    <dbReference type="NCBI Taxonomy" id="80868"/>
    <lineage>
        <taxon>Bacteria</taxon>
        <taxon>Pseudomonadati</taxon>
        <taxon>Pseudomonadota</taxon>
        <taxon>Betaproteobacteria</taxon>
        <taxon>Burkholderiales</taxon>
        <taxon>Comamonadaceae</taxon>
        <taxon>Paracidovorax</taxon>
    </lineage>
</organism>
<dbReference type="PANTHER" id="PTHR30435">
    <property type="entry name" value="FLAGELLAR PROTEIN"/>
    <property type="match status" value="1"/>
</dbReference>
<evidence type="ECO:0000259" key="5">
    <source>
        <dbReference type="Pfam" id="PF00460"/>
    </source>
</evidence>
<evidence type="ECO:0000256" key="3">
    <source>
        <dbReference type="ARBA" id="ARBA00023143"/>
    </source>
</evidence>
<dbReference type="Gene3D" id="2.60.98.20">
    <property type="entry name" value="Flagellar hook protein FlgE"/>
    <property type="match status" value="1"/>
</dbReference>